<dbReference type="EMBL" id="JARJCN010000062">
    <property type="protein sequence ID" value="KAJ7079135.1"/>
    <property type="molecule type" value="Genomic_DNA"/>
</dbReference>
<reference evidence="1" key="1">
    <citation type="submission" date="2023-03" db="EMBL/GenBank/DDBJ databases">
        <title>Massive genome expansion in bonnet fungi (Mycena s.s.) driven by repeated elements and novel gene families across ecological guilds.</title>
        <authorList>
            <consortium name="Lawrence Berkeley National Laboratory"/>
            <person name="Harder C.B."/>
            <person name="Miyauchi S."/>
            <person name="Viragh M."/>
            <person name="Kuo A."/>
            <person name="Thoen E."/>
            <person name="Andreopoulos B."/>
            <person name="Lu D."/>
            <person name="Skrede I."/>
            <person name="Drula E."/>
            <person name="Henrissat B."/>
            <person name="Morin E."/>
            <person name="Kohler A."/>
            <person name="Barry K."/>
            <person name="LaButti K."/>
            <person name="Morin E."/>
            <person name="Salamov A."/>
            <person name="Lipzen A."/>
            <person name="Mereny Z."/>
            <person name="Hegedus B."/>
            <person name="Baldrian P."/>
            <person name="Stursova M."/>
            <person name="Weitz H."/>
            <person name="Taylor A."/>
            <person name="Grigoriev I.V."/>
            <person name="Nagy L.G."/>
            <person name="Martin F."/>
            <person name="Kauserud H."/>
        </authorList>
    </citation>
    <scope>NUCLEOTIDE SEQUENCE</scope>
    <source>
        <strain evidence="1">CBHHK173m</strain>
    </source>
</reference>
<dbReference type="Proteomes" id="UP001222325">
    <property type="component" value="Unassembled WGS sequence"/>
</dbReference>
<name>A0AAD6XPQ5_9AGAR</name>
<keyword evidence="2" id="KW-1185">Reference proteome</keyword>
<dbReference type="AlphaFoldDB" id="A0AAD6XPQ5"/>
<organism evidence="1 2">
    <name type="scientific">Mycena belliarum</name>
    <dbReference type="NCBI Taxonomy" id="1033014"/>
    <lineage>
        <taxon>Eukaryota</taxon>
        <taxon>Fungi</taxon>
        <taxon>Dikarya</taxon>
        <taxon>Basidiomycota</taxon>
        <taxon>Agaricomycotina</taxon>
        <taxon>Agaricomycetes</taxon>
        <taxon>Agaricomycetidae</taxon>
        <taxon>Agaricales</taxon>
        <taxon>Marasmiineae</taxon>
        <taxon>Mycenaceae</taxon>
        <taxon>Mycena</taxon>
    </lineage>
</organism>
<evidence type="ECO:0000313" key="1">
    <source>
        <dbReference type="EMBL" id="KAJ7079135.1"/>
    </source>
</evidence>
<accession>A0AAD6XPQ5</accession>
<proteinExistence type="predicted"/>
<protein>
    <submittedName>
        <fullName evidence="1">Uncharacterized protein</fullName>
    </submittedName>
</protein>
<comment type="caution">
    <text evidence="1">The sequence shown here is derived from an EMBL/GenBank/DDBJ whole genome shotgun (WGS) entry which is preliminary data.</text>
</comment>
<gene>
    <name evidence="1" type="ORF">B0H15DRAFT_933608</name>
</gene>
<sequence length="179" mass="18769">MAAQAPLQHLQNTATALAAVAAAPGLLGGAPQWAIDMENRLCHQQQWDAHILKISFHNLAVSTQEQAEWNAARFLNSVRSKDVDPLTALPAQFQRVVVPAIPLPPAPGPGAVVDLPAPFIAPPIVVPAAPALFPVGMAALHGLNAGNLTALLVAYGLPGQNLPVNQKRVIFARHIGVVL</sequence>
<evidence type="ECO:0000313" key="2">
    <source>
        <dbReference type="Proteomes" id="UP001222325"/>
    </source>
</evidence>